<reference evidence="2" key="1">
    <citation type="submission" date="2016-04" db="EMBL/GenBank/DDBJ databases">
        <authorList>
            <person name="Tabuchi Yagui T.R."/>
        </authorList>
    </citation>
    <scope>NUCLEOTIDE SEQUENCE [LARGE SCALE GENOMIC DNA]</scope>
    <source>
        <strain evidence="2">NIES-26</strain>
    </source>
</reference>
<proteinExistence type="predicted"/>
<evidence type="ECO:0000256" key="1">
    <source>
        <dbReference type="SAM" id="Phobius"/>
    </source>
</evidence>
<dbReference type="AlphaFoldDB" id="A0A367Q397"/>
<keyword evidence="1" id="KW-0812">Transmembrane</keyword>
<accession>A0A367Q397</accession>
<organism evidence="2 3">
    <name type="scientific">Nostoc minutum NIES-26</name>
    <dbReference type="NCBI Taxonomy" id="1844469"/>
    <lineage>
        <taxon>Bacteria</taxon>
        <taxon>Bacillati</taxon>
        <taxon>Cyanobacteriota</taxon>
        <taxon>Cyanophyceae</taxon>
        <taxon>Nostocales</taxon>
        <taxon>Nostocaceae</taxon>
        <taxon>Nostoc</taxon>
    </lineage>
</organism>
<keyword evidence="1" id="KW-0472">Membrane</keyword>
<keyword evidence="1" id="KW-1133">Transmembrane helix</keyword>
<protein>
    <submittedName>
        <fullName evidence="2">Uncharacterized protein</fullName>
    </submittedName>
</protein>
<evidence type="ECO:0000313" key="2">
    <source>
        <dbReference type="EMBL" id="RCJ18240.1"/>
    </source>
</evidence>
<comment type="caution">
    <text evidence="2">The sequence shown here is derived from an EMBL/GenBank/DDBJ whole genome shotgun (WGS) entry which is preliminary data.</text>
</comment>
<sequence>MFTETGLLYRNFINSKLVFYVAYVVSFATTFATVNPSEAAQVRYRSPGDVSAIDGLVVAGKTYNVTFKVDTFVNLFGYPDNPDFKSPTFWNNSPTSTVDSIISLLSNEPSIPQQINNISYALVPYQGIKSGEESWYIANKVGDYITNWSNARGESKDTFVLSNEKANYALFTTKPSMKVPEPNSAIVWFTLVLGLKHFKNGFLKVR</sequence>
<name>A0A367Q397_9NOSO</name>
<evidence type="ECO:0000313" key="3">
    <source>
        <dbReference type="Proteomes" id="UP000252107"/>
    </source>
</evidence>
<keyword evidence="3" id="KW-1185">Reference proteome</keyword>
<dbReference type="EMBL" id="LXQD01000350">
    <property type="protein sequence ID" value="RCJ18240.1"/>
    <property type="molecule type" value="Genomic_DNA"/>
</dbReference>
<feature type="transmembrane region" description="Helical" evidence="1">
    <location>
        <begin position="17"/>
        <end position="35"/>
    </location>
</feature>
<gene>
    <name evidence="2" type="ORF">A6770_06610</name>
</gene>
<dbReference type="Proteomes" id="UP000252107">
    <property type="component" value="Unassembled WGS sequence"/>
</dbReference>